<protein>
    <submittedName>
        <fullName evidence="1">Uncharacterized protein</fullName>
    </submittedName>
</protein>
<organism evidence="1 2">
    <name type="scientific">Blepharisma stoltei</name>
    <dbReference type="NCBI Taxonomy" id="1481888"/>
    <lineage>
        <taxon>Eukaryota</taxon>
        <taxon>Sar</taxon>
        <taxon>Alveolata</taxon>
        <taxon>Ciliophora</taxon>
        <taxon>Postciliodesmatophora</taxon>
        <taxon>Heterotrichea</taxon>
        <taxon>Heterotrichida</taxon>
        <taxon>Blepharismidae</taxon>
        <taxon>Blepharisma</taxon>
    </lineage>
</organism>
<dbReference type="Proteomes" id="UP001162131">
    <property type="component" value="Unassembled WGS sequence"/>
</dbReference>
<dbReference type="EMBL" id="CAJZBQ010000002">
    <property type="protein sequence ID" value="CAG9310773.1"/>
    <property type="molecule type" value="Genomic_DNA"/>
</dbReference>
<evidence type="ECO:0000313" key="1">
    <source>
        <dbReference type="EMBL" id="CAG9310773.1"/>
    </source>
</evidence>
<comment type="caution">
    <text evidence="1">The sequence shown here is derived from an EMBL/GenBank/DDBJ whole genome shotgun (WGS) entry which is preliminary data.</text>
</comment>
<evidence type="ECO:0000313" key="2">
    <source>
        <dbReference type="Proteomes" id="UP001162131"/>
    </source>
</evidence>
<keyword evidence="2" id="KW-1185">Reference proteome</keyword>
<proteinExistence type="predicted"/>
<sequence length="112" mass="12589">MGTLLQSKAKLNRKWSLNVVFQGILYASSEINACVFPIDIWDKRHTPGDCEYIIGIVSVTNYTNTSQKLFLSGTPDTEAAAVEPLNCALQGFKETSPSWKPEHYLLQKSWHT</sequence>
<accession>A0AAU9I5U2</accession>
<gene>
    <name evidence="1" type="ORF">BSTOLATCC_MIC1638</name>
</gene>
<reference evidence="1" key="1">
    <citation type="submission" date="2021-09" db="EMBL/GenBank/DDBJ databases">
        <authorList>
            <consortium name="AG Swart"/>
            <person name="Singh M."/>
            <person name="Singh A."/>
            <person name="Seah K."/>
            <person name="Emmerich C."/>
        </authorList>
    </citation>
    <scope>NUCLEOTIDE SEQUENCE</scope>
    <source>
        <strain evidence="1">ATCC30299</strain>
    </source>
</reference>
<name>A0AAU9I5U2_9CILI</name>
<dbReference type="AlphaFoldDB" id="A0AAU9I5U2"/>